<feature type="region of interest" description="Disordered" evidence="1">
    <location>
        <begin position="89"/>
        <end position="111"/>
    </location>
</feature>
<evidence type="ECO:0000256" key="2">
    <source>
        <dbReference type="SAM" id="SignalP"/>
    </source>
</evidence>
<evidence type="ECO:0008006" key="5">
    <source>
        <dbReference type="Google" id="ProtNLM"/>
    </source>
</evidence>
<feature type="compositionally biased region" description="Polar residues" evidence="1">
    <location>
        <begin position="95"/>
        <end position="105"/>
    </location>
</feature>
<dbReference type="RefSeq" id="WP_337697518.1">
    <property type="nucleotide sequence ID" value="NZ_JBBEGN010000017.1"/>
</dbReference>
<sequence>MSMLRTTVLATAVISTGLLSSAGMAFAGDNPHGDHHGHHGGATVQKGLINSSDFAPNTPVNVCGNNVPVNAAGVQVPVQDNVGSVPLLSDAGHGNSASSSKTCSSPIHAIN</sequence>
<protein>
    <recommendedName>
        <fullName evidence="5">DUF320 domain-containing protein</fullName>
    </recommendedName>
</protein>
<feature type="chain" id="PRO_5047063594" description="DUF320 domain-containing protein" evidence="2">
    <location>
        <begin position="28"/>
        <end position="111"/>
    </location>
</feature>
<organism evidence="3 4">
    <name type="scientific">Actinomycetospora aurantiaca</name>
    <dbReference type="NCBI Taxonomy" id="3129233"/>
    <lineage>
        <taxon>Bacteria</taxon>
        <taxon>Bacillati</taxon>
        <taxon>Actinomycetota</taxon>
        <taxon>Actinomycetes</taxon>
        <taxon>Pseudonocardiales</taxon>
        <taxon>Pseudonocardiaceae</taxon>
        <taxon>Actinomycetospora</taxon>
    </lineage>
</organism>
<accession>A0ABU8MUF2</accession>
<evidence type="ECO:0000313" key="3">
    <source>
        <dbReference type="EMBL" id="MEJ2870946.1"/>
    </source>
</evidence>
<comment type="caution">
    <text evidence="3">The sequence shown here is derived from an EMBL/GenBank/DDBJ whole genome shotgun (WGS) entry which is preliminary data.</text>
</comment>
<name>A0ABU8MUF2_9PSEU</name>
<evidence type="ECO:0000313" key="4">
    <source>
        <dbReference type="Proteomes" id="UP001385809"/>
    </source>
</evidence>
<keyword evidence="2" id="KW-0732">Signal</keyword>
<keyword evidence="4" id="KW-1185">Reference proteome</keyword>
<evidence type="ECO:0000256" key="1">
    <source>
        <dbReference type="SAM" id="MobiDB-lite"/>
    </source>
</evidence>
<reference evidence="3 4" key="1">
    <citation type="submission" date="2024-03" db="EMBL/GenBank/DDBJ databases">
        <title>Actinomycetospora sp. OC33-EN08, a novel actinomycete isolated from wild orchid (Aerides multiflora).</title>
        <authorList>
            <person name="Suriyachadkun C."/>
        </authorList>
    </citation>
    <scope>NUCLEOTIDE SEQUENCE [LARGE SCALE GENOMIC DNA]</scope>
    <source>
        <strain evidence="3 4">OC33-EN08</strain>
    </source>
</reference>
<proteinExistence type="predicted"/>
<dbReference type="Proteomes" id="UP001385809">
    <property type="component" value="Unassembled WGS sequence"/>
</dbReference>
<gene>
    <name evidence="3" type="ORF">WCD74_24500</name>
</gene>
<feature type="signal peptide" evidence="2">
    <location>
        <begin position="1"/>
        <end position="27"/>
    </location>
</feature>
<dbReference type="EMBL" id="JBBEGN010000017">
    <property type="protein sequence ID" value="MEJ2870946.1"/>
    <property type="molecule type" value="Genomic_DNA"/>
</dbReference>